<evidence type="ECO:0000256" key="24">
    <source>
        <dbReference type="ARBA" id="ARBA00046376"/>
    </source>
</evidence>
<comment type="catalytic activity">
    <reaction evidence="17">
        <text>L-arginyl-glycine(out) = L-arginyl-glycine(in)</text>
        <dbReference type="Rhea" id="RHEA:79391"/>
        <dbReference type="ChEBI" id="CHEBI:229955"/>
    </reaction>
</comment>
<evidence type="ECO:0000256" key="23">
    <source>
        <dbReference type="ARBA" id="ARBA00045709"/>
    </source>
</evidence>
<gene>
    <name evidence="27" type="ORF">ACFQKE_09615</name>
</gene>
<keyword evidence="6 25" id="KW-0472">Membrane</keyword>
<dbReference type="InterPro" id="IPR036259">
    <property type="entry name" value="MFS_trans_sf"/>
</dbReference>
<evidence type="ECO:0000256" key="12">
    <source>
        <dbReference type="ARBA" id="ARBA00044891"/>
    </source>
</evidence>
<evidence type="ECO:0000256" key="5">
    <source>
        <dbReference type="ARBA" id="ARBA00022989"/>
    </source>
</evidence>
<keyword evidence="5 25" id="KW-1133">Transmembrane helix</keyword>
<comment type="caution">
    <text evidence="27">The sequence shown here is derived from an EMBL/GenBank/DDBJ whole genome shotgun (WGS) entry which is preliminary data.</text>
</comment>
<keyword evidence="3" id="KW-0813">Transport</keyword>
<feature type="transmembrane region" description="Helical" evidence="25">
    <location>
        <begin position="353"/>
        <end position="376"/>
    </location>
</feature>
<feature type="transmembrane region" description="Helical" evidence="25">
    <location>
        <begin position="396"/>
        <end position="417"/>
    </location>
</feature>
<sequence>MPPRSTRRRRAALWTLLATGFLFVNFHRTATAVLADSLARTFDATGSQLGLLHASFFYVYAPLQLPAGLIVDRYGPRWVGAAGLGLLTVGVGWFALSESLPAAFLARAVVGLGGSVLYIGTLRFCAVWFRGDQYATMTGYTVAAAGLGGILATTPLAMATAAVGWRTAMLAAAATTGLLTLAIAAFVRDTPARAGLETAGDDGGGDADAASLAEVVANVRTVVAERETWLMGAILFCVLGVNFTVLGLWGVPFLVDTYGISLARASTFVLVGNVGFVLGSPLLGALSDRLGRRTELVVAAAVLFTLAYAALVLVPPLAVVAPVFFFALLANGGVALVFTVGKERHAPAVAGTVTGVVNGFGYLGAAVLPAVLGGVLDAYWTGEVLNGARVYTVVGYRIAFGVAAVAGLVATLAAVRLHRRETPTVGR</sequence>
<dbReference type="GeneID" id="96953907"/>
<evidence type="ECO:0000256" key="7">
    <source>
        <dbReference type="ARBA" id="ARBA00023228"/>
    </source>
</evidence>
<evidence type="ECO:0000256" key="2">
    <source>
        <dbReference type="ARBA" id="ARBA00008335"/>
    </source>
</evidence>
<comment type="catalytic activity">
    <reaction evidence="9">
        <text>L-histidyl-glycine(out) = L-histidyl-glycine(in)</text>
        <dbReference type="Rhea" id="RHEA:79395"/>
        <dbReference type="ChEBI" id="CHEBI:229957"/>
    </reaction>
</comment>
<evidence type="ECO:0000256" key="18">
    <source>
        <dbReference type="ARBA" id="ARBA00044912"/>
    </source>
</evidence>
<feature type="transmembrane region" description="Helical" evidence="25">
    <location>
        <begin position="108"/>
        <end position="129"/>
    </location>
</feature>
<comment type="catalytic activity">
    <reaction evidence="12">
        <text>L-lysyl-L-alpha-amino acid(out) = L-lysyl-L-alpha-amino acid(in)</text>
        <dbReference type="Rhea" id="RHEA:79387"/>
        <dbReference type="ChEBI" id="CHEBI:229965"/>
    </reaction>
</comment>
<comment type="catalytic activity">
    <reaction evidence="11">
        <text>L-alpha-aminoacyl-L-histidine(out) = L-alpha-aminoacyl-L-histidine(in)</text>
        <dbReference type="Rhea" id="RHEA:79375"/>
        <dbReference type="ChEBI" id="CHEBI:229967"/>
    </reaction>
</comment>
<comment type="catalytic activity">
    <reaction evidence="18">
        <text>L-histidyl-L-alpha-amino acid(out) = L-histidyl-L-alpha-amino acid(in)</text>
        <dbReference type="Rhea" id="RHEA:79379"/>
        <dbReference type="ChEBI" id="CHEBI:229964"/>
    </reaction>
</comment>
<dbReference type="RefSeq" id="WP_379703772.1">
    <property type="nucleotide sequence ID" value="NZ_JBHTAT010000001.1"/>
</dbReference>
<feature type="transmembrane region" description="Helical" evidence="25">
    <location>
        <begin position="51"/>
        <end position="71"/>
    </location>
</feature>
<evidence type="ECO:0000256" key="20">
    <source>
        <dbReference type="ARBA" id="ARBA00044924"/>
    </source>
</evidence>
<dbReference type="InterPro" id="IPR020846">
    <property type="entry name" value="MFS_dom"/>
</dbReference>
<feature type="transmembrane region" description="Helical" evidence="25">
    <location>
        <begin position="168"/>
        <end position="187"/>
    </location>
</feature>
<evidence type="ECO:0000256" key="1">
    <source>
        <dbReference type="ARBA" id="ARBA00004155"/>
    </source>
</evidence>
<feature type="transmembrane region" description="Helical" evidence="25">
    <location>
        <begin position="320"/>
        <end position="341"/>
    </location>
</feature>
<keyword evidence="28" id="KW-1185">Reference proteome</keyword>
<keyword evidence="7" id="KW-0458">Lysosome</keyword>
<comment type="catalytic activity">
    <reaction evidence="15">
        <text>L-arginyl-L-alpha-amino acid(out) = L-arginyl-L-alpha-amino acid(in)</text>
        <dbReference type="Rhea" id="RHEA:79371"/>
        <dbReference type="ChEBI" id="CHEBI:84315"/>
    </reaction>
</comment>
<evidence type="ECO:0000256" key="3">
    <source>
        <dbReference type="ARBA" id="ARBA00022448"/>
    </source>
</evidence>
<evidence type="ECO:0000256" key="22">
    <source>
        <dbReference type="ARBA" id="ARBA00045018"/>
    </source>
</evidence>
<comment type="catalytic activity">
    <reaction evidence="10">
        <text>L-alpha-aminoacyl-L-arginine(out) = L-alpha-aminoacyl-L-arginine(in)</text>
        <dbReference type="Rhea" id="RHEA:79367"/>
        <dbReference type="ChEBI" id="CHEBI:229968"/>
    </reaction>
</comment>
<feature type="domain" description="Major facilitator superfamily (MFS) profile" evidence="26">
    <location>
        <begin position="13"/>
        <end position="422"/>
    </location>
</feature>
<comment type="similarity">
    <text evidence="2">Belongs to the major facilitator superfamily.</text>
</comment>
<comment type="subunit">
    <text evidence="24">Homodimer. Interacts with lysosomal protein GLMP (via lumenal domain); the interaction starts while both proteins are still in the endoplasmic reticulum and is required for stabilization of MFSD1 in lysosomes but has no direct effect on its targeting to lysosomes or transporter activity.</text>
</comment>
<evidence type="ECO:0000259" key="26">
    <source>
        <dbReference type="PROSITE" id="PS50850"/>
    </source>
</evidence>
<evidence type="ECO:0000256" key="13">
    <source>
        <dbReference type="ARBA" id="ARBA00044893"/>
    </source>
</evidence>
<keyword evidence="4 25" id="KW-0812">Transmembrane</keyword>
<protein>
    <recommendedName>
        <fullName evidence="21">Lysosomal dipeptide transporter MFSD1</fullName>
    </recommendedName>
    <alternativeName>
        <fullName evidence="22">Major facilitator superfamily domain-containing protein 1</fullName>
    </alternativeName>
</protein>
<evidence type="ECO:0000313" key="28">
    <source>
        <dbReference type="Proteomes" id="UP001596434"/>
    </source>
</evidence>
<comment type="catalytic activity">
    <reaction evidence="16">
        <text>L-lysyl-L-lysine(out) = L-lysyl-L-lysine(in)</text>
        <dbReference type="Rhea" id="RHEA:79403"/>
        <dbReference type="ChEBI" id="CHEBI:229956"/>
    </reaction>
</comment>
<dbReference type="PROSITE" id="PS00216">
    <property type="entry name" value="SUGAR_TRANSPORT_1"/>
    <property type="match status" value="1"/>
</dbReference>
<evidence type="ECO:0000256" key="6">
    <source>
        <dbReference type="ARBA" id="ARBA00023136"/>
    </source>
</evidence>
<evidence type="ECO:0000256" key="21">
    <source>
        <dbReference type="ARBA" id="ARBA00044985"/>
    </source>
</evidence>
<evidence type="ECO:0000256" key="25">
    <source>
        <dbReference type="SAM" id="Phobius"/>
    </source>
</evidence>
<feature type="transmembrane region" description="Helical" evidence="25">
    <location>
        <begin position="78"/>
        <end position="96"/>
    </location>
</feature>
<evidence type="ECO:0000256" key="10">
    <source>
        <dbReference type="ARBA" id="ARBA00044881"/>
    </source>
</evidence>
<dbReference type="AlphaFoldDB" id="A0ABD5ZYF3"/>
<dbReference type="InterPro" id="IPR005829">
    <property type="entry name" value="Sugar_transporter_CS"/>
</dbReference>
<dbReference type="InterPro" id="IPR052187">
    <property type="entry name" value="MFSD1"/>
</dbReference>
<feature type="transmembrane region" description="Helical" evidence="25">
    <location>
        <begin position="262"/>
        <end position="284"/>
    </location>
</feature>
<evidence type="ECO:0000256" key="4">
    <source>
        <dbReference type="ARBA" id="ARBA00022692"/>
    </source>
</evidence>
<evidence type="ECO:0000256" key="14">
    <source>
        <dbReference type="ARBA" id="ARBA00044898"/>
    </source>
</evidence>
<dbReference type="Gene3D" id="1.20.1250.20">
    <property type="entry name" value="MFS general substrate transporter like domains"/>
    <property type="match status" value="2"/>
</dbReference>
<evidence type="ECO:0000256" key="11">
    <source>
        <dbReference type="ARBA" id="ARBA00044884"/>
    </source>
</evidence>
<comment type="catalytic activity">
    <reaction evidence="20">
        <text>L-lysyl-glycine(out) = L-lysyl-glycine(in)</text>
        <dbReference type="Rhea" id="RHEA:79407"/>
        <dbReference type="ChEBI" id="CHEBI:191202"/>
    </reaction>
</comment>
<organism evidence="27 28">
    <name type="scientific">Haloplanus litoreus</name>
    <dbReference type="NCBI Taxonomy" id="767515"/>
    <lineage>
        <taxon>Archaea</taxon>
        <taxon>Methanobacteriati</taxon>
        <taxon>Methanobacteriota</taxon>
        <taxon>Stenosarchaea group</taxon>
        <taxon>Halobacteria</taxon>
        <taxon>Halobacteriales</taxon>
        <taxon>Haloferacaceae</taxon>
        <taxon>Haloplanus</taxon>
    </lineage>
</organism>
<comment type="catalytic activity">
    <reaction evidence="8">
        <text>L-lysyl-L-alanine(out) = L-lysyl-L-alanine(in)</text>
        <dbReference type="Rhea" id="RHEA:79399"/>
        <dbReference type="ChEBI" id="CHEBI:229954"/>
    </reaction>
</comment>
<dbReference type="InterPro" id="IPR011701">
    <property type="entry name" value="MFS"/>
</dbReference>
<evidence type="ECO:0000256" key="8">
    <source>
        <dbReference type="ARBA" id="ARBA00044876"/>
    </source>
</evidence>
<dbReference type="PANTHER" id="PTHR23512:SF3">
    <property type="entry name" value="MAJOR FACILITATOR SUPERFAMILY DOMAIN-CONTAINING PROTEIN 1"/>
    <property type="match status" value="1"/>
</dbReference>
<feature type="transmembrane region" description="Helical" evidence="25">
    <location>
        <begin position="141"/>
        <end position="162"/>
    </location>
</feature>
<reference evidence="27 28" key="1">
    <citation type="journal article" date="2019" name="Int. J. Syst. Evol. Microbiol.">
        <title>The Global Catalogue of Microorganisms (GCM) 10K type strain sequencing project: providing services to taxonomists for standard genome sequencing and annotation.</title>
        <authorList>
            <consortium name="The Broad Institute Genomics Platform"/>
            <consortium name="The Broad Institute Genome Sequencing Center for Infectious Disease"/>
            <person name="Wu L."/>
            <person name="Ma J."/>
        </authorList>
    </citation>
    <scope>NUCLEOTIDE SEQUENCE [LARGE SCALE GENOMIC DNA]</scope>
    <source>
        <strain evidence="27 28">GX21</strain>
    </source>
</reference>
<dbReference type="EMBL" id="JBHTAT010000001">
    <property type="protein sequence ID" value="MFC7255544.1"/>
    <property type="molecule type" value="Genomic_DNA"/>
</dbReference>
<evidence type="ECO:0000256" key="17">
    <source>
        <dbReference type="ARBA" id="ARBA00044903"/>
    </source>
</evidence>
<dbReference type="Proteomes" id="UP001596434">
    <property type="component" value="Unassembled WGS sequence"/>
</dbReference>
<accession>A0ABD5ZYF3</accession>
<proteinExistence type="inferred from homology"/>
<name>A0ABD5ZYF3_9EURY</name>
<evidence type="ECO:0000256" key="19">
    <source>
        <dbReference type="ARBA" id="ARBA00044919"/>
    </source>
</evidence>
<evidence type="ECO:0000256" key="15">
    <source>
        <dbReference type="ARBA" id="ARBA00044899"/>
    </source>
</evidence>
<comment type="catalytic activity">
    <reaction evidence="14">
        <text>L-aspartyl-L-lysine(out) = L-aspartyl-L-lysine(in)</text>
        <dbReference type="Rhea" id="RHEA:79411"/>
        <dbReference type="ChEBI" id="CHEBI:229953"/>
    </reaction>
</comment>
<evidence type="ECO:0000256" key="9">
    <source>
        <dbReference type="ARBA" id="ARBA00044878"/>
    </source>
</evidence>
<comment type="subcellular location">
    <subcellularLocation>
        <location evidence="1">Lysosome membrane</location>
        <topology evidence="1">Multi-pass membrane protein</topology>
    </subcellularLocation>
</comment>
<dbReference type="SUPFAM" id="SSF103473">
    <property type="entry name" value="MFS general substrate transporter"/>
    <property type="match status" value="1"/>
</dbReference>
<feature type="transmembrane region" description="Helical" evidence="25">
    <location>
        <begin position="296"/>
        <end position="314"/>
    </location>
</feature>
<dbReference type="Pfam" id="PF07690">
    <property type="entry name" value="MFS_1"/>
    <property type="match status" value="1"/>
</dbReference>
<evidence type="ECO:0000256" key="16">
    <source>
        <dbReference type="ARBA" id="ARBA00044900"/>
    </source>
</evidence>
<evidence type="ECO:0000313" key="27">
    <source>
        <dbReference type="EMBL" id="MFC7255544.1"/>
    </source>
</evidence>
<comment type="catalytic activity">
    <reaction evidence="13">
        <text>L-alpha-aminoacyl-L-lysine(out) = L-alpha-aminoacyl-L-lysine(in)</text>
        <dbReference type="Rhea" id="RHEA:79383"/>
        <dbReference type="ChEBI" id="CHEBI:229966"/>
    </reaction>
</comment>
<dbReference type="GO" id="GO:0005765">
    <property type="term" value="C:lysosomal membrane"/>
    <property type="evidence" value="ECO:0007669"/>
    <property type="project" value="UniProtKB-SubCell"/>
</dbReference>
<dbReference type="PANTHER" id="PTHR23512">
    <property type="entry name" value="MAJOR FACILITATOR SUPERFAMILY DOMAIN-CONTAINING PROTEIN 1"/>
    <property type="match status" value="1"/>
</dbReference>
<comment type="function">
    <text evidence="23">Lysosomal dipeptide uniporter that selectively exports lysine, arginine or histidine-containing dipeptides with a net positive charge from the lysosome lumen into the cytosol. Could play a role in a specific type of protein O-glycosylation indirectly regulating macrophages migration and tissue invasion. Also essential for liver homeostasis.</text>
</comment>
<comment type="catalytic activity">
    <reaction evidence="19">
        <text>L-alanyl-L-lysine(out) = L-alanyl-L-lysine(in)</text>
        <dbReference type="Rhea" id="RHEA:79415"/>
        <dbReference type="ChEBI" id="CHEBI:192470"/>
    </reaction>
</comment>
<feature type="transmembrane region" description="Helical" evidence="25">
    <location>
        <begin position="229"/>
        <end position="250"/>
    </location>
</feature>
<dbReference type="PROSITE" id="PS50850">
    <property type="entry name" value="MFS"/>
    <property type="match status" value="1"/>
</dbReference>